<dbReference type="Pfam" id="PF17405">
    <property type="entry name" value="Nrap_D4"/>
    <property type="match status" value="1"/>
</dbReference>
<feature type="region of interest" description="Disordered" evidence="6">
    <location>
        <begin position="1"/>
        <end position="84"/>
    </location>
</feature>
<feature type="domain" description="Nrap protein" evidence="10">
    <location>
        <begin position="706"/>
        <end position="921"/>
    </location>
</feature>
<evidence type="ECO:0000256" key="1">
    <source>
        <dbReference type="ARBA" id="ARBA00004604"/>
    </source>
</evidence>
<sequence length="1239" mass="136359">MALNLKRKRGEDERSRKAPKLEEGSDISGSGSEADDSGDEVMQDLSGDEGEEEWGGVGDEAQPVKSAHNEPTSSISKKPPTGGELRAIREATDLYRSSSFKLQIDALLPNIRPKLSRAPPLEKFLLKLHTFLKGLPSVEPQHPLDASRKLLSKGVAVPYCSPLPIEDTNWKVAFEAPDDITLVGSWPNKISIKPKDGQKYGVDVAVQMPDEKDYLNGRFFQKKAFYLAILANSIRNPKSGLNVDVHYESTSGDPRLTKLVLVPKSDGSQTDFTKLNARVCIIPTTSTNSPIPLHRLSPAHANIRINSTKTSGEDTHSPTPVYNNALLTSLSPKPHLLSTYNSIHSIPAFADALSLLRLWANQRGFGEGSRLCVKGFESSGPLWSGLLELVIDGEEPSTSAASKRKALGKGLSSYQLFKAVLDCLAKHDFSKHPALIKSTANHKFSVNEFKEHHSATLVDSSSLVNLVAYLPLGCLDLLRHEASKTLEILNSASLAVDPFTDVFLHDHRDTATRFDVIFQVDLSTAKARESSLHQSLDFGSPTDYLLYNMNTILRKALGDRTRAVAFLQPSSTPSNPSTRPLTQAHPSTSSTIFIGLVLDPNNAFQLVQHGPPADSTDTAALNEFRELWGSKSEMRRFKDGRITESVVWDVKTADERSHVPAMVVRHILQWHFGLDESHVQTWQSDYDSVIRLPKEIAARYVQVAAGSGVGFKGAIKAFDGLVKAVKALDDKLPLSLVSVSPVSESLRYTSTFNPVPLTPALAASLPPNARYSQPISIVFEFEKSAKWPDDLRAIQKIKLAFFEGIAAGLMESVPGLKASVVLGSGDLKEANNELLDKAFLEIVTPEGWAFHARIWHDREATLLDRILDDKGPMPHIVVSKKRKQAERKGKEYLDAVEAKEVYERRYLHAPRHHRAIAALAHQYSAFSGTCRLVKRWFASHWLLGGHVSEEVVELLCAQFFVGDGKFVGSDAEIPASTLAVVPSTKERGFATVIRFLSEWKWEDGGLWVCLYGPRKEEEAEGEGASKPDLPKASTAGAWIVSTEVDQGGKMWSKGGPDAIVARRVRALAGATWKYLQTIEDGTFNVKGLFIHPTEDYDFLVQLNPSVLPRYVHNIAADEKLLNKSGKFANAVAKNQDQELVRPGFDPARSLFNDLQTTYSDTFRIFYDPYGGDMFGAVWDPTLKEPRSFRVLGGFSSLPAKEENGKAKDRGLVTLNDAGVLGEIQRLGSGLVKSVVKQYS</sequence>
<name>A0A4Q2DK96_9AGAR</name>
<comment type="similarity">
    <text evidence="2 5">Belongs to the NRAP family.</text>
</comment>
<dbReference type="Gene3D" id="1.10.1410.10">
    <property type="match status" value="1"/>
</dbReference>
<dbReference type="GO" id="GO:0003723">
    <property type="term" value="F:RNA binding"/>
    <property type="evidence" value="ECO:0007669"/>
    <property type="project" value="UniProtKB-KW"/>
</dbReference>
<keyword evidence="5" id="KW-0698">rRNA processing</keyword>
<keyword evidence="3 5" id="KW-0694">RNA-binding</keyword>
<dbReference type="GO" id="GO:0006409">
    <property type="term" value="P:tRNA export from nucleus"/>
    <property type="evidence" value="ECO:0007669"/>
    <property type="project" value="TreeGrafter"/>
</dbReference>
<feature type="domain" description="Nrap protein" evidence="9">
    <location>
        <begin position="512"/>
        <end position="672"/>
    </location>
</feature>
<keyword evidence="5" id="KW-0690">Ribosome biogenesis</keyword>
<comment type="caution">
    <text evidence="13">The sequence shown here is derived from an EMBL/GenBank/DDBJ whole genome shotgun (WGS) entry which is preliminary data.</text>
</comment>
<proteinExistence type="inferred from homology"/>
<dbReference type="GO" id="GO:0032040">
    <property type="term" value="C:small-subunit processome"/>
    <property type="evidence" value="ECO:0007669"/>
    <property type="project" value="TreeGrafter"/>
</dbReference>
<dbReference type="PANTHER" id="PTHR17972">
    <property type="entry name" value="NUCLEOLAR RNA-ASSOCIATED PROTEIN"/>
    <property type="match status" value="1"/>
</dbReference>
<feature type="compositionally biased region" description="Basic and acidic residues" evidence="6">
    <location>
        <begin position="9"/>
        <end position="23"/>
    </location>
</feature>
<feature type="domain" description="Nrap protein" evidence="8">
    <location>
        <begin position="348"/>
        <end position="505"/>
    </location>
</feature>
<dbReference type="InterPro" id="IPR035082">
    <property type="entry name" value="Nrap_D1"/>
</dbReference>
<gene>
    <name evidence="13" type="ORF">EST38_g6740</name>
</gene>
<accession>A0A4Q2DK96</accession>
<evidence type="ECO:0000259" key="10">
    <source>
        <dbReference type="Pfam" id="PF17405"/>
    </source>
</evidence>
<dbReference type="Gene3D" id="3.30.70.3020">
    <property type="match status" value="1"/>
</dbReference>
<dbReference type="InterPro" id="IPR035368">
    <property type="entry name" value="Nrap_D3"/>
</dbReference>
<dbReference type="InterPro" id="IPR035371">
    <property type="entry name" value="Nrap_D6"/>
</dbReference>
<reference evidence="13 14" key="1">
    <citation type="submission" date="2019-01" db="EMBL/GenBank/DDBJ databases">
        <title>Draft genome sequence of Psathyrella aberdarensis IHI B618.</title>
        <authorList>
            <person name="Buettner E."/>
            <person name="Kellner H."/>
        </authorList>
    </citation>
    <scope>NUCLEOTIDE SEQUENCE [LARGE SCALE GENOMIC DNA]</scope>
    <source>
        <strain evidence="13 14">IHI B618</strain>
    </source>
</reference>
<dbReference type="Gene3D" id="3.30.70.3030">
    <property type="match status" value="1"/>
</dbReference>
<dbReference type="InterPro" id="IPR035370">
    <property type="entry name" value="Nrap_D5"/>
</dbReference>
<evidence type="ECO:0000256" key="5">
    <source>
        <dbReference type="RuleBase" id="RU364032"/>
    </source>
</evidence>
<evidence type="ECO:0000256" key="2">
    <source>
        <dbReference type="ARBA" id="ARBA00006674"/>
    </source>
</evidence>
<dbReference type="Pfam" id="PF17404">
    <property type="entry name" value="Nrap_D3"/>
    <property type="match status" value="1"/>
</dbReference>
<dbReference type="GO" id="GO:0032545">
    <property type="term" value="C:CURI complex"/>
    <property type="evidence" value="ECO:0007669"/>
    <property type="project" value="TreeGrafter"/>
</dbReference>
<protein>
    <recommendedName>
        <fullName evidence="5">U3 small nucleolar RNA-associated protein 22</fullName>
    </recommendedName>
</protein>
<feature type="domain" description="Nrap protein" evidence="7">
    <location>
        <begin position="202"/>
        <end position="342"/>
    </location>
</feature>
<evidence type="ECO:0000313" key="13">
    <source>
        <dbReference type="EMBL" id="RXW19115.1"/>
    </source>
</evidence>
<keyword evidence="14" id="KW-1185">Reference proteome</keyword>
<dbReference type="AlphaFoldDB" id="A0A4Q2DK96"/>
<keyword evidence="5" id="KW-0687">Ribonucleoprotein</keyword>
<dbReference type="InterPro" id="IPR035367">
    <property type="entry name" value="Nrap_D2"/>
</dbReference>
<evidence type="ECO:0000259" key="11">
    <source>
        <dbReference type="Pfam" id="PF17406"/>
    </source>
</evidence>
<dbReference type="Pfam" id="PF17403">
    <property type="entry name" value="Nrap_D2"/>
    <property type="match status" value="1"/>
</dbReference>
<dbReference type="GO" id="GO:0034456">
    <property type="term" value="C:UTP-C complex"/>
    <property type="evidence" value="ECO:0007669"/>
    <property type="project" value="TreeGrafter"/>
</dbReference>
<dbReference type="Pfam" id="PF03813">
    <property type="entry name" value="Nrap"/>
    <property type="match status" value="1"/>
</dbReference>
<evidence type="ECO:0000256" key="3">
    <source>
        <dbReference type="ARBA" id="ARBA00022884"/>
    </source>
</evidence>
<evidence type="ECO:0000256" key="6">
    <source>
        <dbReference type="SAM" id="MobiDB-lite"/>
    </source>
</evidence>
<feature type="compositionally biased region" description="Acidic residues" evidence="6">
    <location>
        <begin position="33"/>
        <end position="54"/>
    </location>
</feature>
<evidence type="ECO:0000259" key="12">
    <source>
        <dbReference type="Pfam" id="PF17407"/>
    </source>
</evidence>
<dbReference type="PANTHER" id="PTHR17972:SF0">
    <property type="entry name" value="NUCLEOLAR PROTEIN 6"/>
    <property type="match status" value="1"/>
</dbReference>
<feature type="domain" description="Nrap protein" evidence="11">
    <location>
        <begin position="923"/>
        <end position="1090"/>
    </location>
</feature>
<dbReference type="InterPro" id="IPR005554">
    <property type="entry name" value="NOL6/Upt22"/>
</dbReference>
<dbReference type="Proteomes" id="UP000290288">
    <property type="component" value="Unassembled WGS sequence"/>
</dbReference>
<dbReference type="STRING" id="2316362.A0A4Q2DK96"/>
<evidence type="ECO:0000256" key="4">
    <source>
        <dbReference type="ARBA" id="ARBA00023242"/>
    </source>
</evidence>
<dbReference type="EMBL" id="SDEE01000220">
    <property type="protein sequence ID" value="RXW19115.1"/>
    <property type="molecule type" value="Genomic_DNA"/>
</dbReference>
<organism evidence="13 14">
    <name type="scientific">Candolleomyces aberdarensis</name>
    <dbReference type="NCBI Taxonomy" id="2316362"/>
    <lineage>
        <taxon>Eukaryota</taxon>
        <taxon>Fungi</taxon>
        <taxon>Dikarya</taxon>
        <taxon>Basidiomycota</taxon>
        <taxon>Agaricomycotina</taxon>
        <taxon>Agaricomycetes</taxon>
        <taxon>Agaricomycetidae</taxon>
        <taxon>Agaricales</taxon>
        <taxon>Agaricineae</taxon>
        <taxon>Psathyrellaceae</taxon>
        <taxon>Candolleomyces</taxon>
    </lineage>
</organism>
<feature type="domain" description="Nrap protein" evidence="12">
    <location>
        <begin position="1093"/>
        <end position="1234"/>
    </location>
</feature>
<keyword evidence="4 5" id="KW-0539">Nucleus</keyword>
<dbReference type="InterPro" id="IPR035369">
    <property type="entry name" value="Nrap_D4"/>
</dbReference>
<comment type="subcellular location">
    <subcellularLocation>
        <location evidence="1 5">Nucleus</location>
        <location evidence="1 5">Nucleolus</location>
    </subcellularLocation>
</comment>
<evidence type="ECO:0000259" key="9">
    <source>
        <dbReference type="Pfam" id="PF17404"/>
    </source>
</evidence>
<dbReference type="Pfam" id="PF17406">
    <property type="entry name" value="Nrap_D5"/>
    <property type="match status" value="1"/>
</dbReference>
<evidence type="ECO:0000313" key="14">
    <source>
        <dbReference type="Proteomes" id="UP000290288"/>
    </source>
</evidence>
<evidence type="ECO:0000259" key="7">
    <source>
        <dbReference type="Pfam" id="PF03813"/>
    </source>
</evidence>
<dbReference type="Pfam" id="PF17407">
    <property type="entry name" value="Nrap_D6"/>
    <property type="match status" value="1"/>
</dbReference>
<dbReference type="GO" id="GO:0006364">
    <property type="term" value="P:rRNA processing"/>
    <property type="evidence" value="ECO:0007669"/>
    <property type="project" value="UniProtKB-KW"/>
</dbReference>
<evidence type="ECO:0000259" key="8">
    <source>
        <dbReference type="Pfam" id="PF17403"/>
    </source>
</evidence>
<dbReference type="OrthoDB" id="10251401at2759"/>